<keyword evidence="13" id="KW-1185">Reference proteome</keyword>
<dbReference type="Gene3D" id="2.160.20.10">
    <property type="entry name" value="Single-stranded right-handed beta-helix, Pectin lyase-like"/>
    <property type="match status" value="1"/>
</dbReference>
<keyword evidence="9" id="KW-0961">Cell wall biogenesis/degradation</keyword>
<name>A0A1Y2FI17_PROLT</name>
<dbReference type="Proteomes" id="UP000193685">
    <property type="component" value="Unassembled WGS sequence"/>
</dbReference>
<keyword evidence="7" id="KW-0325">Glycoprotein</keyword>
<evidence type="ECO:0000256" key="10">
    <source>
        <dbReference type="ARBA" id="ARBA00037707"/>
    </source>
</evidence>
<evidence type="ECO:0000313" key="12">
    <source>
        <dbReference type="EMBL" id="ORY83024.1"/>
    </source>
</evidence>
<dbReference type="GO" id="GO:0071555">
    <property type="term" value="P:cell wall organization"/>
    <property type="evidence" value="ECO:0007669"/>
    <property type="project" value="UniProtKB-KW"/>
</dbReference>
<feature type="non-terminal residue" evidence="12">
    <location>
        <position position="115"/>
    </location>
</feature>
<dbReference type="PANTHER" id="PTHR31884">
    <property type="entry name" value="POLYGALACTURONASE"/>
    <property type="match status" value="1"/>
</dbReference>
<dbReference type="OrthoDB" id="187139at2759"/>
<protein>
    <submittedName>
        <fullName evidence="12">Pectin lyase fold/virulence factor</fullName>
    </submittedName>
</protein>
<keyword evidence="8 11" id="KW-0326">Glycosidase</keyword>
<evidence type="ECO:0000256" key="6">
    <source>
        <dbReference type="ARBA" id="ARBA00022801"/>
    </source>
</evidence>
<evidence type="ECO:0000256" key="1">
    <source>
        <dbReference type="ARBA" id="ARBA00004613"/>
    </source>
</evidence>
<feature type="non-terminal residue" evidence="12">
    <location>
        <position position="1"/>
    </location>
</feature>
<dbReference type="STRING" id="56484.A0A1Y2FI17"/>
<sequence length="115" mass="12633">DDAIALKQTNGATFECLNIFYSHGLSIGSVSEGNVVQNVVFKDIELTAPEYAVRIKAKKFSTGLVQNVYYTNILAHQANVTAIGIRDDYLDPDADFKPDSDVMIKGIHFTDFTAT</sequence>
<evidence type="ECO:0000256" key="5">
    <source>
        <dbReference type="ARBA" id="ARBA00022737"/>
    </source>
</evidence>
<evidence type="ECO:0000256" key="2">
    <source>
        <dbReference type="ARBA" id="ARBA00008834"/>
    </source>
</evidence>
<organism evidence="12 13">
    <name type="scientific">Protomyces lactucae-debilis</name>
    <dbReference type="NCBI Taxonomy" id="2754530"/>
    <lineage>
        <taxon>Eukaryota</taxon>
        <taxon>Fungi</taxon>
        <taxon>Dikarya</taxon>
        <taxon>Ascomycota</taxon>
        <taxon>Taphrinomycotina</taxon>
        <taxon>Taphrinomycetes</taxon>
        <taxon>Taphrinales</taxon>
        <taxon>Protomycetaceae</taxon>
        <taxon>Protomyces</taxon>
    </lineage>
</organism>
<keyword evidence="3" id="KW-0964">Secreted</keyword>
<dbReference type="GO" id="GO:0045490">
    <property type="term" value="P:pectin catabolic process"/>
    <property type="evidence" value="ECO:0007669"/>
    <property type="project" value="TreeGrafter"/>
</dbReference>
<dbReference type="GO" id="GO:0016829">
    <property type="term" value="F:lyase activity"/>
    <property type="evidence" value="ECO:0007669"/>
    <property type="project" value="UniProtKB-KW"/>
</dbReference>
<keyword evidence="4" id="KW-0732">Signal</keyword>
<dbReference type="EMBL" id="MCFI01000008">
    <property type="protein sequence ID" value="ORY83024.1"/>
    <property type="molecule type" value="Genomic_DNA"/>
</dbReference>
<keyword evidence="12" id="KW-0456">Lyase</keyword>
<dbReference type="InterPro" id="IPR050434">
    <property type="entry name" value="Glycosyl_hydrlase_28"/>
</dbReference>
<evidence type="ECO:0000256" key="11">
    <source>
        <dbReference type="RuleBase" id="RU361169"/>
    </source>
</evidence>
<evidence type="ECO:0000313" key="13">
    <source>
        <dbReference type="Proteomes" id="UP000193685"/>
    </source>
</evidence>
<evidence type="ECO:0000256" key="4">
    <source>
        <dbReference type="ARBA" id="ARBA00022729"/>
    </source>
</evidence>
<gene>
    <name evidence="12" type="ORF">BCR37DRAFT_338829</name>
</gene>
<proteinExistence type="inferred from homology"/>
<dbReference type="GO" id="GO:0005576">
    <property type="term" value="C:extracellular region"/>
    <property type="evidence" value="ECO:0007669"/>
    <property type="project" value="UniProtKB-SubCell"/>
</dbReference>
<accession>A0A1Y2FI17</accession>
<dbReference type="InterPro" id="IPR000743">
    <property type="entry name" value="Glyco_hydro_28"/>
</dbReference>
<keyword evidence="5" id="KW-0677">Repeat</keyword>
<dbReference type="AlphaFoldDB" id="A0A1Y2FI17"/>
<reference evidence="12 13" key="1">
    <citation type="submission" date="2016-07" db="EMBL/GenBank/DDBJ databases">
        <title>Pervasive Adenine N6-methylation of Active Genes in Fungi.</title>
        <authorList>
            <consortium name="DOE Joint Genome Institute"/>
            <person name="Mondo S.J."/>
            <person name="Dannebaum R.O."/>
            <person name="Kuo R.C."/>
            <person name="Labutti K."/>
            <person name="Haridas S."/>
            <person name="Kuo A."/>
            <person name="Salamov A."/>
            <person name="Ahrendt S.R."/>
            <person name="Lipzen A."/>
            <person name="Sullivan W."/>
            <person name="Andreopoulos W.B."/>
            <person name="Clum A."/>
            <person name="Lindquist E."/>
            <person name="Daum C."/>
            <person name="Ramamoorthy G.K."/>
            <person name="Gryganskyi A."/>
            <person name="Culley D."/>
            <person name="Magnuson J.K."/>
            <person name="James T.Y."/>
            <person name="O'Malley M.A."/>
            <person name="Stajich J.E."/>
            <person name="Spatafora J.W."/>
            <person name="Visel A."/>
            <person name="Grigoriev I.V."/>
        </authorList>
    </citation>
    <scope>NUCLEOTIDE SEQUENCE [LARGE SCALE GENOMIC DNA]</scope>
    <source>
        <strain evidence="12 13">12-1054</strain>
    </source>
</reference>
<dbReference type="GeneID" id="63783911"/>
<evidence type="ECO:0000256" key="8">
    <source>
        <dbReference type="ARBA" id="ARBA00023295"/>
    </source>
</evidence>
<dbReference type="SUPFAM" id="SSF51126">
    <property type="entry name" value="Pectin lyase-like"/>
    <property type="match status" value="1"/>
</dbReference>
<evidence type="ECO:0000256" key="3">
    <source>
        <dbReference type="ARBA" id="ARBA00022525"/>
    </source>
</evidence>
<comment type="similarity">
    <text evidence="2 11">Belongs to the glycosyl hydrolase 28 family.</text>
</comment>
<dbReference type="Pfam" id="PF00295">
    <property type="entry name" value="Glyco_hydro_28"/>
    <property type="match status" value="1"/>
</dbReference>
<evidence type="ECO:0000256" key="9">
    <source>
        <dbReference type="ARBA" id="ARBA00023316"/>
    </source>
</evidence>
<dbReference type="InterPro" id="IPR012334">
    <property type="entry name" value="Pectin_lyas_fold"/>
</dbReference>
<comment type="subcellular location">
    <subcellularLocation>
        <location evidence="1">Secreted</location>
    </subcellularLocation>
</comment>
<comment type="caution">
    <text evidence="12">The sequence shown here is derived from an EMBL/GenBank/DDBJ whole genome shotgun (WGS) entry which is preliminary data.</text>
</comment>
<keyword evidence="6 11" id="KW-0378">Hydrolase</keyword>
<dbReference type="RefSeq" id="XP_040725605.1">
    <property type="nucleotide sequence ID" value="XM_040867312.1"/>
</dbReference>
<evidence type="ECO:0000256" key="7">
    <source>
        <dbReference type="ARBA" id="ARBA00023180"/>
    </source>
</evidence>
<dbReference type="PANTHER" id="PTHR31884:SF9">
    <property type="entry name" value="ENDOPOLYGALACTURONASE D-RELATED"/>
    <property type="match status" value="1"/>
</dbReference>
<comment type="function">
    <text evidence="10">Involved in maceration and soft-rotting of plant tissue. Hydrolyzes the 1,4-alpha glycosidic bonds of de-esterified pectate in the smooth region of the plant cell wall.</text>
</comment>
<dbReference type="InterPro" id="IPR011050">
    <property type="entry name" value="Pectin_lyase_fold/virulence"/>
</dbReference>
<dbReference type="GO" id="GO:0004650">
    <property type="term" value="F:polygalacturonase activity"/>
    <property type="evidence" value="ECO:0007669"/>
    <property type="project" value="InterPro"/>
</dbReference>